<gene>
    <name evidence="1" type="ORF">OXD698_LOCUS40253</name>
</gene>
<dbReference type="AlphaFoldDB" id="A0A820ATK1"/>
<accession>A0A820ATK1</accession>
<dbReference type="Proteomes" id="UP000663844">
    <property type="component" value="Unassembled WGS sequence"/>
</dbReference>
<reference evidence="1" key="1">
    <citation type="submission" date="2021-02" db="EMBL/GenBank/DDBJ databases">
        <authorList>
            <person name="Nowell W R."/>
        </authorList>
    </citation>
    <scope>NUCLEOTIDE SEQUENCE</scope>
</reference>
<organism evidence="1 2">
    <name type="scientific">Adineta steineri</name>
    <dbReference type="NCBI Taxonomy" id="433720"/>
    <lineage>
        <taxon>Eukaryota</taxon>
        <taxon>Metazoa</taxon>
        <taxon>Spiralia</taxon>
        <taxon>Gnathifera</taxon>
        <taxon>Rotifera</taxon>
        <taxon>Eurotatoria</taxon>
        <taxon>Bdelloidea</taxon>
        <taxon>Adinetida</taxon>
        <taxon>Adinetidae</taxon>
        <taxon>Adineta</taxon>
    </lineage>
</organism>
<proteinExistence type="predicted"/>
<comment type="caution">
    <text evidence="1">The sequence shown here is derived from an EMBL/GenBank/DDBJ whole genome shotgun (WGS) entry which is preliminary data.</text>
</comment>
<dbReference type="EMBL" id="CAJOAZ010008742">
    <property type="protein sequence ID" value="CAF4190426.1"/>
    <property type="molecule type" value="Genomic_DNA"/>
</dbReference>
<protein>
    <submittedName>
        <fullName evidence="1">Uncharacterized protein</fullName>
    </submittedName>
</protein>
<evidence type="ECO:0000313" key="2">
    <source>
        <dbReference type="Proteomes" id="UP000663844"/>
    </source>
</evidence>
<sequence length="24" mass="2708">MSIEVKETQSPNHDPGINRLICIL</sequence>
<evidence type="ECO:0000313" key="1">
    <source>
        <dbReference type="EMBL" id="CAF4190426.1"/>
    </source>
</evidence>
<feature type="non-terminal residue" evidence="1">
    <location>
        <position position="24"/>
    </location>
</feature>
<name>A0A820ATK1_9BILA</name>